<organism evidence="2">
    <name type="scientific">Glycine soja</name>
    <name type="common">Wild soybean</name>
    <dbReference type="NCBI Taxonomy" id="3848"/>
    <lineage>
        <taxon>Eukaryota</taxon>
        <taxon>Viridiplantae</taxon>
        <taxon>Streptophyta</taxon>
        <taxon>Embryophyta</taxon>
        <taxon>Tracheophyta</taxon>
        <taxon>Spermatophyta</taxon>
        <taxon>Magnoliopsida</taxon>
        <taxon>eudicotyledons</taxon>
        <taxon>Gunneridae</taxon>
        <taxon>Pentapetalae</taxon>
        <taxon>rosids</taxon>
        <taxon>fabids</taxon>
        <taxon>Fabales</taxon>
        <taxon>Fabaceae</taxon>
        <taxon>Papilionoideae</taxon>
        <taxon>50 kb inversion clade</taxon>
        <taxon>NPAAA clade</taxon>
        <taxon>indigoferoid/millettioid clade</taxon>
        <taxon>Phaseoleae</taxon>
        <taxon>Glycine</taxon>
        <taxon>Glycine subgen. Soja</taxon>
    </lineage>
</organism>
<dbReference type="EMBL" id="QZWG01000005">
    <property type="protein sequence ID" value="RZC13265.1"/>
    <property type="molecule type" value="Genomic_DNA"/>
</dbReference>
<dbReference type="SMR" id="A0A0B2QBR7"/>
<feature type="transmembrane region" description="Helical" evidence="1">
    <location>
        <begin position="25"/>
        <end position="47"/>
    </location>
</feature>
<evidence type="ECO:0000313" key="4">
    <source>
        <dbReference type="Proteomes" id="UP000289340"/>
    </source>
</evidence>
<keyword evidence="1" id="KW-1133">Transmembrane helix</keyword>
<dbReference type="AlphaFoldDB" id="A0A0B2QBR7"/>
<sequence length="90" mass="10315">MEIYPLNTHTEKMILGPGFIPPTQLLFSIPFSFFLSIFISFLHALMVRLSLPFIFLSICTHTQQQQQKSSFYSLFLQGQNFQLTGGNLVL</sequence>
<dbReference type="EMBL" id="KN660270">
    <property type="protein sequence ID" value="KHN17414.1"/>
    <property type="molecule type" value="Genomic_DNA"/>
</dbReference>
<dbReference type="Proteomes" id="UP000053555">
    <property type="component" value="Unassembled WGS sequence"/>
</dbReference>
<evidence type="ECO:0000313" key="2">
    <source>
        <dbReference type="EMBL" id="KHN17414.1"/>
    </source>
</evidence>
<reference evidence="3 4" key="2">
    <citation type="submission" date="2018-09" db="EMBL/GenBank/DDBJ databases">
        <title>A high-quality reference genome of wild soybean provides a powerful tool to mine soybean genomes.</title>
        <authorList>
            <person name="Xie M."/>
            <person name="Chung C.Y.L."/>
            <person name="Li M.-W."/>
            <person name="Wong F.-L."/>
            <person name="Chan T.-F."/>
            <person name="Lam H.-M."/>
        </authorList>
    </citation>
    <scope>NUCLEOTIDE SEQUENCE [LARGE SCALE GENOMIC DNA]</scope>
    <source>
        <strain evidence="4">cv. W05</strain>
        <tissue evidence="3">Hypocotyl of etiolated seedlings</tissue>
    </source>
</reference>
<keyword evidence="1" id="KW-0812">Transmembrane</keyword>
<evidence type="ECO:0000313" key="3">
    <source>
        <dbReference type="EMBL" id="RZC13265.1"/>
    </source>
</evidence>
<gene>
    <name evidence="3" type="ORF">D0Y65_012796</name>
    <name evidence="2" type="ORF">glysoja_026957</name>
</gene>
<evidence type="ECO:0000256" key="1">
    <source>
        <dbReference type="SAM" id="Phobius"/>
    </source>
</evidence>
<name>A0A0B2QBR7_GLYSO</name>
<reference evidence="2" key="1">
    <citation type="submission" date="2014-07" db="EMBL/GenBank/DDBJ databases">
        <title>Identification of a novel salt tolerance gene in wild soybean by whole-genome sequencing.</title>
        <authorList>
            <person name="Lam H.-M."/>
            <person name="Qi X."/>
            <person name="Li M.-W."/>
            <person name="Liu X."/>
            <person name="Xie M."/>
            <person name="Ni M."/>
            <person name="Xu X."/>
        </authorList>
    </citation>
    <scope>NUCLEOTIDE SEQUENCE [LARGE SCALE GENOMIC DNA]</scope>
    <source>
        <tissue evidence="2">Root</tissue>
    </source>
</reference>
<proteinExistence type="predicted"/>
<keyword evidence="4" id="KW-1185">Reference proteome</keyword>
<protein>
    <submittedName>
        <fullName evidence="2">Uncharacterized protein</fullName>
    </submittedName>
</protein>
<dbReference type="Proteomes" id="UP000289340">
    <property type="component" value="Chromosome 5"/>
</dbReference>
<keyword evidence="1" id="KW-0472">Membrane</keyword>
<accession>A0A0B2QBR7</accession>